<evidence type="ECO:0000256" key="7">
    <source>
        <dbReference type="HAMAP-Rule" id="MF_01147"/>
    </source>
</evidence>
<keyword evidence="8" id="KW-0449">Lipoprotein</keyword>
<proteinExistence type="inferred from homology"/>
<dbReference type="OrthoDB" id="871140at2"/>
<dbReference type="InterPro" id="IPR001640">
    <property type="entry name" value="Lgt"/>
</dbReference>
<dbReference type="Pfam" id="PF01790">
    <property type="entry name" value="LGT"/>
    <property type="match status" value="1"/>
</dbReference>
<sequence length="247" mass="28567">MDPIAFEIFGLQIRWYGILLSSAILIGIFLSMHLAEKNHFDSEKLLDLVLIMIPAAIVGARIYYVIFRWDYYSNNLNEIYKIWHGGLAIHGGIIGGIIVSIIYTKKRNLSFWELSDFIAPSLILGQAIGRWGNFFNQEAYGRETNLPWAITVNDPTKGIIHVHPTFLYESLWDFCVFLFLLWYGRNRKKVDGEVFILYIILYSIGRLFIESLRIDSLMFMGIRVAQLVSILAIIIAVIIFKYFRKSV</sequence>
<keyword evidence="4 7" id="KW-0812">Transmembrane</keyword>
<evidence type="ECO:0000313" key="9">
    <source>
        <dbReference type="Proteomes" id="UP000196365"/>
    </source>
</evidence>
<keyword evidence="9" id="KW-1185">Reference proteome</keyword>
<feature type="transmembrane region" description="Helical" evidence="7">
    <location>
        <begin position="82"/>
        <end position="103"/>
    </location>
</feature>
<comment type="similarity">
    <text evidence="1 7">Belongs to the Lgt family.</text>
</comment>
<dbReference type="EMBL" id="FUWV01000001">
    <property type="protein sequence ID" value="SJZ33316.1"/>
    <property type="molecule type" value="Genomic_DNA"/>
</dbReference>
<dbReference type="GO" id="GO:0008961">
    <property type="term" value="F:phosphatidylglycerol-prolipoprotein diacylglyceryl transferase activity"/>
    <property type="evidence" value="ECO:0007669"/>
    <property type="project" value="UniProtKB-UniRule"/>
</dbReference>
<dbReference type="GO" id="GO:0005886">
    <property type="term" value="C:plasma membrane"/>
    <property type="evidence" value="ECO:0007669"/>
    <property type="project" value="UniProtKB-SubCell"/>
</dbReference>
<dbReference type="NCBIfam" id="TIGR00544">
    <property type="entry name" value="lgt"/>
    <property type="match status" value="1"/>
</dbReference>
<feature type="transmembrane region" description="Helical" evidence="7">
    <location>
        <begin position="224"/>
        <end position="243"/>
    </location>
</feature>
<dbReference type="AlphaFoldDB" id="A0A1T4JSZ6"/>
<keyword evidence="2 7" id="KW-1003">Cell membrane</keyword>
<feature type="transmembrane region" description="Helical" evidence="7">
    <location>
        <begin position="195"/>
        <end position="212"/>
    </location>
</feature>
<organism evidence="8 9">
    <name type="scientific">Garciella nitratireducens DSM 15102</name>
    <dbReference type="NCBI Taxonomy" id="1121911"/>
    <lineage>
        <taxon>Bacteria</taxon>
        <taxon>Bacillati</taxon>
        <taxon>Bacillota</taxon>
        <taxon>Clostridia</taxon>
        <taxon>Eubacteriales</taxon>
        <taxon>Eubacteriaceae</taxon>
        <taxon>Garciella</taxon>
    </lineage>
</organism>
<dbReference type="PROSITE" id="PS01311">
    <property type="entry name" value="LGT"/>
    <property type="match status" value="1"/>
</dbReference>
<keyword evidence="3 7" id="KW-0808">Transferase</keyword>
<dbReference type="PANTHER" id="PTHR30589:SF0">
    <property type="entry name" value="PHOSPHATIDYLGLYCEROL--PROLIPOPROTEIN DIACYLGLYCERYL TRANSFERASE"/>
    <property type="match status" value="1"/>
</dbReference>
<dbReference type="UniPathway" id="UPA00664"/>
<protein>
    <recommendedName>
        <fullName evidence="7">Phosphatidylglycerol--prolipoprotein diacylglyceryl transferase</fullName>
        <ecNumber evidence="7">2.5.1.145</ecNumber>
    </recommendedName>
</protein>
<evidence type="ECO:0000256" key="6">
    <source>
        <dbReference type="ARBA" id="ARBA00023136"/>
    </source>
</evidence>
<evidence type="ECO:0000256" key="5">
    <source>
        <dbReference type="ARBA" id="ARBA00022989"/>
    </source>
</evidence>
<comment type="function">
    <text evidence="7">Catalyzes the transfer of the diacylglyceryl group from phosphatidylglycerol to the sulfhydryl group of the N-terminal cysteine of a prolipoprotein, the first step in the formation of mature lipoproteins.</text>
</comment>
<evidence type="ECO:0000256" key="1">
    <source>
        <dbReference type="ARBA" id="ARBA00007150"/>
    </source>
</evidence>
<accession>A0A1T4JSZ6</accession>
<name>A0A1T4JSZ6_9FIRM</name>
<keyword evidence="6 7" id="KW-0472">Membrane</keyword>
<feature type="transmembrane region" description="Helical" evidence="7">
    <location>
        <begin position="13"/>
        <end position="33"/>
    </location>
</feature>
<keyword evidence="5 7" id="KW-1133">Transmembrane helix</keyword>
<comment type="catalytic activity">
    <reaction evidence="7">
        <text>L-cysteinyl-[prolipoprotein] + a 1,2-diacyl-sn-glycero-3-phospho-(1'-sn-glycerol) = an S-1,2-diacyl-sn-glyceryl-L-cysteinyl-[prolipoprotein] + sn-glycerol 1-phosphate + H(+)</text>
        <dbReference type="Rhea" id="RHEA:56712"/>
        <dbReference type="Rhea" id="RHEA-COMP:14679"/>
        <dbReference type="Rhea" id="RHEA-COMP:14680"/>
        <dbReference type="ChEBI" id="CHEBI:15378"/>
        <dbReference type="ChEBI" id="CHEBI:29950"/>
        <dbReference type="ChEBI" id="CHEBI:57685"/>
        <dbReference type="ChEBI" id="CHEBI:64716"/>
        <dbReference type="ChEBI" id="CHEBI:140658"/>
        <dbReference type="EC" id="2.5.1.145"/>
    </reaction>
</comment>
<dbReference type="EC" id="2.5.1.145" evidence="7"/>
<dbReference type="GO" id="GO:0042158">
    <property type="term" value="P:lipoprotein biosynthetic process"/>
    <property type="evidence" value="ECO:0007669"/>
    <property type="project" value="UniProtKB-UniRule"/>
</dbReference>
<gene>
    <name evidence="7" type="primary">lgt</name>
    <name evidence="8" type="ORF">SAMN02745973_00070</name>
</gene>
<feature type="binding site" evidence="7">
    <location>
        <position position="130"/>
    </location>
    <ligand>
        <name>a 1,2-diacyl-sn-glycero-3-phospho-(1'-sn-glycerol)</name>
        <dbReference type="ChEBI" id="CHEBI:64716"/>
    </ligand>
</feature>
<dbReference type="RefSeq" id="WP_087677528.1">
    <property type="nucleotide sequence ID" value="NZ_FUWV01000001.1"/>
</dbReference>
<evidence type="ECO:0000256" key="3">
    <source>
        <dbReference type="ARBA" id="ARBA00022679"/>
    </source>
</evidence>
<dbReference type="Proteomes" id="UP000196365">
    <property type="component" value="Unassembled WGS sequence"/>
</dbReference>
<dbReference type="PANTHER" id="PTHR30589">
    <property type="entry name" value="PROLIPOPROTEIN DIACYLGLYCERYL TRANSFERASE"/>
    <property type="match status" value="1"/>
</dbReference>
<evidence type="ECO:0000313" key="8">
    <source>
        <dbReference type="EMBL" id="SJZ33316.1"/>
    </source>
</evidence>
<comment type="subcellular location">
    <subcellularLocation>
        <location evidence="7">Cell membrane</location>
        <topology evidence="7">Multi-pass membrane protein</topology>
    </subcellularLocation>
</comment>
<feature type="transmembrane region" description="Helical" evidence="7">
    <location>
        <begin position="45"/>
        <end position="67"/>
    </location>
</feature>
<comment type="pathway">
    <text evidence="7">Protein modification; lipoprotein biosynthesis (diacylglyceryl transfer).</text>
</comment>
<dbReference type="HAMAP" id="MF_01147">
    <property type="entry name" value="Lgt"/>
    <property type="match status" value="1"/>
</dbReference>
<evidence type="ECO:0000256" key="2">
    <source>
        <dbReference type="ARBA" id="ARBA00022475"/>
    </source>
</evidence>
<feature type="transmembrane region" description="Helical" evidence="7">
    <location>
        <begin position="166"/>
        <end position="183"/>
    </location>
</feature>
<reference evidence="8 9" key="1">
    <citation type="submission" date="2017-02" db="EMBL/GenBank/DDBJ databases">
        <authorList>
            <person name="Peterson S.W."/>
        </authorList>
    </citation>
    <scope>NUCLEOTIDE SEQUENCE [LARGE SCALE GENOMIC DNA]</scope>
    <source>
        <strain evidence="8 9">DSM 15102</strain>
    </source>
</reference>
<evidence type="ECO:0000256" key="4">
    <source>
        <dbReference type="ARBA" id="ARBA00022692"/>
    </source>
</evidence>